<comment type="caution">
    <text evidence="2">The sequence shown here is derived from an EMBL/GenBank/DDBJ whole genome shotgun (WGS) entry which is preliminary data.</text>
</comment>
<dbReference type="PANTHER" id="PTHR43162:SF1">
    <property type="entry name" value="PRESTALK A DIFFERENTIATION PROTEIN A"/>
    <property type="match status" value="1"/>
</dbReference>
<dbReference type="Gene3D" id="3.40.50.720">
    <property type="entry name" value="NAD(P)-binding Rossmann-like Domain"/>
    <property type="match status" value="1"/>
</dbReference>
<dbReference type="PANTHER" id="PTHR43162">
    <property type="match status" value="1"/>
</dbReference>
<dbReference type="InterPro" id="IPR016040">
    <property type="entry name" value="NAD(P)-bd_dom"/>
</dbReference>
<organism evidence="2 3">
    <name type="scientific">Streptodolium elevatio</name>
    <dbReference type="NCBI Taxonomy" id="3157996"/>
    <lineage>
        <taxon>Bacteria</taxon>
        <taxon>Bacillati</taxon>
        <taxon>Actinomycetota</taxon>
        <taxon>Actinomycetes</taxon>
        <taxon>Kitasatosporales</taxon>
        <taxon>Streptomycetaceae</taxon>
        <taxon>Streptodolium</taxon>
    </lineage>
</organism>
<proteinExistence type="predicted"/>
<dbReference type="RefSeq" id="WP_358346907.1">
    <property type="nucleotide sequence ID" value="NZ_JBEZFP010000001.1"/>
</dbReference>
<dbReference type="Gene3D" id="3.90.25.10">
    <property type="entry name" value="UDP-galactose 4-epimerase, domain 1"/>
    <property type="match status" value="1"/>
</dbReference>
<feature type="domain" description="NAD(P)-binding" evidence="1">
    <location>
        <begin position="9"/>
        <end position="172"/>
    </location>
</feature>
<accession>A0ABV3D9N4</accession>
<dbReference type="Pfam" id="PF13460">
    <property type="entry name" value="NAD_binding_10"/>
    <property type="match status" value="1"/>
</dbReference>
<dbReference type="EMBL" id="JBEZFP010000001">
    <property type="protein sequence ID" value="MEU8131919.1"/>
    <property type="molecule type" value="Genomic_DNA"/>
</dbReference>
<gene>
    <name evidence="2" type="ORF">AB0C36_00250</name>
</gene>
<evidence type="ECO:0000313" key="3">
    <source>
        <dbReference type="Proteomes" id="UP001551482"/>
    </source>
</evidence>
<sequence length="278" mass="29442">MTDTILVLGGNGKTGRRVAERLAARGTDIRIGSRSAAIPFDWNDPSTWKAAVADVSAVYITYVPDLAVPGAPDAVAAFTETAVGAGVRRLVLLSGRGEVEAQNAEERLRVVAEGAGAEWTVVRASWFAQNFNENFLIEPILAGEVALPVGDVKEPFIDVEDIADVAVAALTEDGHSGEVYEVTGPRLISFAEAVAEIGTATGREIAYVTVPMEAYATVLTEEAGLDGETVGFLTYLFTEVLDGRNAHLSDGVQRALGREPRDFSDFARDAAATGVWTA</sequence>
<dbReference type="Proteomes" id="UP001551482">
    <property type="component" value="Unassembled WGS sequence"/>
</dbReference>
<evidence type="ECO:0000259" key="1">
    <source>
        <dbReference type="Pfam" id="PF13460"/>
    </source>
</evidence>
<name>A0ABV3D9N4_9ACTN</name>
<dbReference type="SUPFAM" id="SSF51735">
    <property type="entry name" value="NAD(P)-binding Rossmann-fold domains"/>
    <property type="match status" value="1"/>
</dbReference>
<dbReference type="InterPro" id="IPR051604">
    <property type="entry name" value="Ergot_Alk_Oxidoreductase"/>
</dbReference>
<keyword evidence="3" id="KW-1185">Reference proteome</keyword>
<protein>
    <submittedName>
        <fullName evidence="2">NAD(P)H-binding protein</fullName>
    </submittedName>
</protein>
<dbReference type="InterPro" id="IPR036291">
    <property type="entry name" value="NAD(P)-bd_dom_sf"/>
</dbReference>
<reference evidence="2 3" key="1">
    <citation type="submission" date="2024-06" db="EMBL/GenBank/DDBJ databases">
        <title>The Natural Products Discovery Center: Release of the First 8490 Sequenced Strains for Exploring Actinobacteria Biosynthetic Diversity.</title>
        <authorList>
            <person name="Kalkreuter E."/>
            <person name="Kautsar S.A."/>
            <person name="Yang D."/>
            <person name="Bader C.D."/>
            <person name="Teijaro C.N."/>
            <person name="Fluegel L."/>
            <person name="Davis C.M."/>
            <person name="Simpson J.R."/>
            <person name="Lauterbach L."/>
            <person name="Steele A.D."/>
            <person name="Gui C."/>
            <person name="Meng S."/>
            <person name="Li G."/>
            <person name="Viehrig K."/>
            <person name="Ye F."/>
            <person name="Su P."/>
            <person name="Kiefer A.F."/>
            <person name="Nichols A."/>
            <person name="Cepeda A.J."/>
            <person name="Yan W."/>
            <person name="Fan B."/>
            <person name="Jiang Y."/>
            <person name="Adhikari A."/>
            <person name="Zheng C.-J."/>
            <person name="Schuster L."/>
            <person name="Cowan T.M."/>
            <person name="Smanski M.J."/>
            <person name="Chevrette M.G."/>
            <person name="De Carvalho L.P.S."/>
            <person name="Shen B."/>
        </authorList>
    </citation>
    <scope>NUCLEOTIDE SEQUENCE [LARGE SCALE GENOMIC DNA]</scope>
    <source>
        <strain evidence="2 3">NPDC048946</strain>
    </source>
</reference>
<evidence type="ECO:0000313" key="2">
    <source>
        <dbReference type="EMBL" id="MEU8131919.1"/>
    </source>
</evidence>